<dbReference type="GO" id="GO:0007204">
    <property type="term" value="P:positive regulation of cytosolic calcium ion concentration"/>
    <property type="evidence" value="ECO:0007669"/>
    <property type="project" value="TreeGrafter"/>
</dbReference>
<evidence type="ECO:0000313" key="13">
    <source>
        <dbReference type="Proteomes" id="UP000031443"/>
    </source>
</evidence>
<dbReference type="GO" id="GO:0005886">
    <property type="term" value="C:plasma membrane"/>
    <property type="evidence" value="ECO:0007669"/>
    <property type="project" value="TreeGrafter"/>
</dbReference>
<evidence type="ECO:0000256" key="2">
    <source>
        <dbReference type="ARBA" id="ARBA00022692"/>
    </source>
</evidence>
<dbReference type="Pfam" id="PF00001">
    <property type="entry name" value="7tm_1"/>
    <property type="match status" value="1"/>
</dbReference>
<evidence type="ECO:0000256" key="9">
    <source>
        <dbReference type="RuleBase" id="RU000688"/>
    </source>
</evidence>
<dbReference type="PROSITE" id="PS00237">
    <property type="entry name" value="G_PROTEIN_RECEP_F1_1"/>
    <property type="match status" value="1"/>
</dbReference>
<keyword evidence="5 10" id="KW-0472">Membrane</keyword>
<keyword evidence="13" id="KW-1185">Reference proteome</keyword>
<dbReference type="GO" id="GO:0004875">
    <property type="term" value="F:complement receptor activity"/>
    <property type="evidence" value="ECO:0007669"/>
    <property type="project" value="TreeGrafter"/>
</dbReference>
<feature type="domain" description="G-protein coupled receptors family 1 profile" evidence="11">
    <location>
        <begin position="22"/>
        <end position="207"/>
    </location>
</feature>
<keyword evidence="4 9" id="KW-0297">G-protein coupled receptor</keyword>
<keyword evidence="6 9" id="KW-0675">Receptor</keyword>
<feature type="transmembrane region" description="Helical" evidence="10">
    <location>
        <begin position="115"/>
        <end position="135"/>
    </location>
</feature>
<dbReference type="AlphaFoldDB" id="M7BTY9"/>
<proteinExistence type="inferred from homology"/>
<dbReference type="GO" id="GO:0004930">
    <property type="term" value="F:G protein-coupled receptor activity"/>
    <property type="evidence" value="ECO:0007669"/>
    <property type="project" value="UniProtKB-KW"/>
</dbReference>
<evidence type="ECO:0000313" key="12">
    <source>
        <dbReference type="EMBL" id="EMP41296.1"/>
    </source>
</evidence>
<evidence type="ECO:0000256" key="5">
    <source>
        <dbReference type="ARBA" id="ARBA00023136"/>
    </source>
</evidence>
<dbReference type="EMBL" id="KB494405">
    <property type="protein sequence ID" value="EMP41296.1"/>
    <property type="molecule type" value="Genomic_DNA"/>
</dbReference>
<evidence type="ECO:0000259" key="11">
    <source>
        <dbReference type="PROSITE" id="PS50262"/>
    </source>
</evidence>
<keyword evidence="2 9" id="KW-0812">Transmembrane</keyword>
<feature type="transmembrane region" description="Helical" evidence="10">
    <location>
        <begin position="163"/>
        <end position="187"/>
    </location>
</feature>
<gene>
    <name evidence="12" type="ORF">UY3_01451</name>
</gene>
<dbReference type="GO" id="GO:0007200">
    <property type="term" value="P:phospholipase C-activating G protein-coupled receptor signaling pathway"/>
    <property type="evidence" value="ECO:0007669"/>
    <property type="project" value="TreeGrafter"/>
</dbReference>
<reference evidence="13" key="1">
    <citation type="journal article" date="2013" name="Nat. Genet.">
        <title>The draft genomes of soft-shell turtle and green sea turtle yield insights into the development and evolution of the turtle-specific body plan.</title>
        <authorList>
            <person name="Wang Z."/>
            <person name="Pascual-Anaya J."/>
            <person name="Zadissa A."/>
            <person name="Li W."/>
            <person name="Niimura Y."/>
            <person name="Huang Z."/>
            <person name="Li C."/>
            <person name="White S."/>
            <person name="Xiong Z."/>
            <person name="Fang D."/>
            <person name="Wang B."/>
            <person name="Ming Y."/>
            <person name="Chen Y."/>
            <person name="Zheng Y."/>
            <person name="Kuraku S."/>
            <person name="Pignatelli M."/>
            <person name="Herrero J."/>
            <person name="Beal K."/>
            <person name="Nozawa M."/>
            <person name="Li Q."/>
            <person name="Wang J."/>
            <person name="Zhang H."/>
            <person name="Yu L."/>
            <person name="Shigenobu S."/>
            <person name="Wang J."/>
            <person name="Liu J."/>
            <person name="Flicek P."/>
            <person name="Searle S."/>
            <person name="Wang J."/>
            <person name="Kuratani S."/>
            <person name="Yin Y."/>
            <person name="Aken B."/>
            <person name="Zhang G."/>
            <person name="Irie N."/>
        </authorList>
    </citation>
    <scope>NUCLEOTIDE SEQUENCE [LARGE SCALE GENOMIC DNA]</scope>
</reference>
<evidence type="ECO:0000256" key="1">
    <source>
        <dbReference type="ARBA" id="ARBA00004141"/>
    </source>
</evidence>
<feature type="transmembrane region" description="Helical" evidence="10">
    <location>
        <begin position="82"/>
        <end position="103"/>
    </location>
</feature>
<comment type="similarity">
    <text evidence="8">Belongs to the chemokine-like receptor (CMKLR) family.</text>
</comment>
<dbReference type="Gene3D" id="1.20.1070.10">
    <property type="entry name" value="Rhodopsin 7-helix transmembrane proteins"/>
    <property type="match status" value="1"/>
</dbReference>
<comment type="similarity">
    <text evidence="9">Belongs to the G-protein coupled receptor 1 family.</text>
</comment>
<evidence type="ECO:0000256" key="6">
    <source>
        <dbReference type="ARBA" id="ARBA00023170"/>
    </source>
</evidence>
<dbReference type="PROSITE" id="PS50262">
    <property type="entry name" value="G_PROTEIN_RECEP_F1_2"/>
    <property type="match status" value="1"/>
</dbReference>
<evidence type="ECO:0000256" key="4">
    <source>
        <dbReference type="ARBA" id="ARBA00023040"/>
    </source>
</evidence>
<sequence length="207" mass="23414">MAFLPILFLVLCGVAFLARVPFNGYVLSVASCRVERTVSAVWFWSRAVADFIFIVFLPLRFTFIFILDLDWAKGLSSTLTSFHMFFSAFLLTALSVDRCILVAHPEWAQICRTPLLAFRMVLGMWALSAGFSLWYGDLWEFLLSPANTDMNFQLDEGRVKAAVVIQFLVGFLIPLALILIPTFYIFLVAKLSNRLNQSTKPLKILLG</sequence>
<dbReference type="PANTHER" id="PTHR24225:SF70">
    <property type="entry name" value="G PROTEIN-COUPLED RECEPTOR 33"/>
    <property type="match status" value="1"/>
</dbReference>
<evidence type="ECO:0000256" key="8">
    <source>
        <dbReference type="ARBA" id="ARBA00025736"/>
    </source>
</evidence>
<dbReference type="SUPFAM" id="SSF81321">
    <property type="entry name" value="Family A G protein-coupled receptor-like"/>
    <property type="match status" value="1"/>
</dbReference>
<dbReference type="InterPro" id="IPR017452">
    <property type="entry name" value="GPCR_Rhodpsn_7TM"/>
</dbReference>
<organism evidence="12 13">
    <name type="scientific">Chelonia mydas</name>
    <name type="common">Green sea-turtle</name>
    <name type="synonym">Chelonia agassizi</name>
    <dbReference type="NCBI Taxonomy" id="8469"/>
    <lineage>
        <taxon>Eukaryota</taxon>
        <taxon>Metazoa</taxon>
        <taxon>Chordata</taxon>
        <taxon>Craniata</taxon>
        <taxon>Vertebrata</taxon>
        <taxon>Euteleostomi</taxon>
        <taxon>Archelosauria</taxon>
        <taxon>Testudinata</taxon>
        <taxon>Testudines</taxon>
        <taxon>Cryptodira</taxon>
        <taxon>Durocryptodira</taxon>
        <taxon>Americhelydia</taxon>
        <taxon>Chelonioidea</taxon>
        <taxon>Cheloniidae</taxon>
        <taxon>Chelonia</taxon>
    </lineage>
</organism>
<name>M7BTY9_CHEMY</name>
<keyword evidence="7 9" id="KW-0807">Transducer</keyword>
<dbReference type="GO" id="GO:0006954">
    <property type="term" value="P:inflammatory response"/>
    <property type="evidence" value="ECO:0007669"/>
    <property type="project" value="TreeGrafter"/>
</dbReference>
<evidence type="ECO:0000256" key="10">
    <source>
        <dbReference type="SAM" id="Phobius"/>
    </source>
</evidence>
<comment type="subcellular location">
    <subcellularLocation>
        <location evidence="1">Membrane</location>
        <topology evidence="1">Multi-pass membrane protein</topology>
    </subcellularLocation>
</comment>
<feature type="transmembrane region" description="Helical" evidence="10">
    <location>
        <begin position="6"/>
        <end position="26"/>
    </location>
</feature>
<dbReference type="PANTHER" id="PTHR24225">
    <property type="entry name" value="CHEMOTACTIC RECEPTOR"/>
    <property type="match status" value="1"/>
</dbReference>
<protein>
    <submittedName>
        <fullName evidence="12">Chemokine-like receptor 1</fullName>
    </submittedName>
</protein>
<dbReference type="PRINTS" id="PR00237">
    <property type="entry name" value="GPCRRHODOPSN"/>
</dbReference>
<evidence type="ECO:0000256" key="3">
    <source>
        <dbReference type="ARBA" id="ARBA00022989"/>
    </source>
</evidence>
<dbReference type="Proteomes" id="UP000031443">
    <property type="component" value="Unassembled WGS sequence"/>
</dbReference>
<evidence type="ECO:0000256" key="7">
    <source>
        <dbReference type="ARBA" id="ARBA00023224"/>
    </source>
</evidence>
<accession>M7BTY9</accession>
<dbReference type="InterPro" id="IPR000276">
    <property type="entry name" value="GPCR_Rhodpsn"/>
</dbReference>
<keyword evidence="3 10" id="KW-1133">Transmembrane helix</keyword>
<dbReference type="InterPro" id="IPR000826">
    <property type="entry name" value="Formyl_rcpt-rel"/>
</dbReference>
<feature type="transmembrane region" description="Helical" evidence="10">
    <location>
        <begin position="47"/>
        <end position="67"/>
    </location>
</feature>